<keyword evidence="2" id="KW-1185">Reference proteome</keyword>
<proteinExistence type="predicted"/>
<gene>
    <name evidence="1" type="ORF">P872_07505</name>
</gene>
<sequence length="87" mass="9755">MMKKFASTILVLIISASCNLQGDKTQIENSEKSAIEHEIKKIPENKVSVIVYEGCEYLIYKEDLDGNSSYGFMAHKGNCSNPIHQCK</sequence>
<dbReference type="PROSITE" id="PS51257">
    <property type="entry name" value="PROKAR_LIPOPROTEIN"/>
    <property type="match status" value="1"/>
</dbReference>
<name>U5BVV2_9BACT</name>
<accession>U5BVV2</accession>
<protein>
    <submittedName>
        <fullName evidence="1">Uncharacterized protein</fullName>
    </submittedName>
</protein>
<dbReference type="RefSeq" id="WP_019598561.1">
    <property type="nucleotide sequence ID" value="NZ_AWXR01000035.1"/>
</dbReference>
<evidence type="ECO:0000313" key="2">
    <source>
        <dbReference type="Proteomes" id="UP000016843"/>
    </source>
</evidence>
<evidence type="ECO:0000313" key="1">
    <source>
        <dbReference type="EMBL" id="ERM81993.1"/>
    </source>
</evidence>
<reference evidence="1 2" key="1">
    <citation type="journal article" date="2013" name="Genome Announc.">
        <title>Draft Genome Sequence of the Psychrophilic and Alkaliphilic Rhodonellum psychrophilum Strain GCM71T.</title>
        <authorList>
            <person name="Hauptmann A.L."/>
            <person name="Glaring M.A."/>
            <person name="Hallin P.F."/>
            <person name="Prieme A."/>
            <person name="Stougaard P."/>
        </authorList>
    </citation>
    <scope>NUCLEOTIDE SEQUENCE [LARGE SCALE GENOMIC DNA]</scope>
    <source>
        <strain evidence="1 2">GCM71</strain>
    </source>
</reference>
<organism evidence="1 2">
    <name type="scientific">Rhodonellum psychrophilum GCM71 = DSM 17998</name>
    <dbReference type="NCBI Taxonomy" id="1123057"/>
    <lineage>
        <taxon>Bacteria</taxon>
        <taxon>Pseudomonadati</taxon>
        <taxon>Bacteroidota</taxon>
        <taxon>Cytophagia</taxon>
        <taxon>Cytophagales</taxon>
        <taxon>Cytophagaceae</taxon>
        <taxon>Rhodonellum</taxon>
    </lineage>
</organism>
<dbReference type="eggNOG" id="ENOG502ZKIM">
    <property type="taxonomic scope" value="Bacteria"/>
</dbReference>
<comment type="caution">
    <text evidence="1">The sequence shown here is derived from an EMBL/GenBank/DDBJ whole genome shotgun (WGS) entry which is preliminary data.</text>
</comment>
<dbReference type="EMBL" id="AWXR01000035">
    <property type="protein sequence ID" value="ERM81993.1"/>
    <property type="molecule type" value="Genomic_DNA"/>
</dbReference>
<dbReference type="OrthoDB" id="965983at2"/>
<dbReference type="Proteomes" id="UP000016843">
    <property type="component" value="Unassembled WGS sequence"/>
</dbReference>
<dbReference type="AlphaFoldDB" id="U5BVV2"/>